<accession>A0A6J5R662</accession>
<name>A0A6J5R662_9CAUD</name>
<dbReference type="InterPro" id="IPR049718">
    <property type="entry name" value="AKO59007-like"/>
</dbReference>
<proteinExistence type="predicted"/>
<reference evidence="1" key="1">
    <citation type="submission" date="2020-05" db="EMBL/GenBank/DDBJ databases">
        <authorList>
            <person name="Chiriac C."/>
            <person name="Salcher M."/>
            <person name="Ghai R."/>
            <person name="Kavagutti S V."/>
        </authorList>
    </citation>
    <scope>NUCLEOTIDE SEQUENCE</scope>
</reference>
<evidence type="ECO:0000313" key="1">
    <source>
        <dbReference type="EMBL" id="CAB4188205.1"/>
    </source>
</evidence>
<sequence length="337" mass="36210">MPIGGGILPASGSTQYTELTYVTRRAFIPKLVVQLYNSTPLMAALIANSQSASGGVSQVTVPVQGSQFVNAQWSDYSGSFNQPSVQQGAFNAEFNLKLMIAPVPFLGMEGAVQQDHAVIPLIEARMNDATNVMMDAMATALYNNTTNNQQFIGLPASVSSSNPAAGNYGNIDRSTYTWWQSKQYAAGSVNPTRQNVLQYISGTVKNGAEVPSFGVCGFGTWTLLAQDYVGQEQYVITPGSGFDSDANGPQAAFRALMVAGVPIYPDPYCPEGTLYLLNTNYLSLYIHDQGSFVFTGFESTLPNWQIGYVGAVLMIAELVNTKPKSMTKVTGYNSLSL</sequence>
<dbReference type="EMBL" id="LR797128">
    <property type="protein sequence ID" value="CAB4188205.1"/>
    <property type="molecule type" value="Genomic_DNA"/>
</dbReference>
<dbReference type="NCBIfam" id="NF033394">
    <property type="entry name" value="capsid_maj_Podo"/>
    <property type="match status" value="1"/>
</dbReference>
<evidence type="ECO:0008006" key="2">
    <source>
        <dbReference type="Google" id="ProtNLM"/>
    </source>
</evidence>
<gene>
    <name evidence="1" type="ORF">UFOVP1174_7</name>
</gene>
<organism evidence="1">
    <name type="scientific">uncultured Caudovirales phage</name>
    <dbReference type="NCBI Taxonomy" id="2100421"/>
    <lineage>
        <taxon>Viruses</taxon>
        <taxon>Duplodnaviria</taxon>
        <taxon>Heunggongvirae</taxon>
        <taxon>Uroviricota</taxon>
        <taxon>Caudoviricetes</taxon>
        <taxon>Peduoviridae</taxon>
        <taxon>Maltschvirus</taxon>
        <taxon>Maltschvirus maltsch</taxon>
    </lineage>
</organism>
<protein>
    <recommendedName>
        <fullName evidence="2">Phage major capsid protein</fullName>
    </recommendedName>
</protein>